<evidence type="ECO:0000256" key="4">
    <source>
        <dbReference type="ARBA" id="ARBA00023136"/>
    </source>
</evidence>
<keyword evidence="2 5" id="KW-0812">Transmembrane</keyword>
<keyword evidence="3 5" id="KW-1133">Transmembrane helix</keyword>
<organism evidence="7 8">
    <name type="scientific">Tritrichomonas musculus</name>
    <dbReference type="NCBI Taxonomy" id="1915356"/>
    <lineage>
        <taxon>Eukaryota</taxon>
        <taxon>Metamonada</taxon>
        <taxon>Parabasalia</taxon>
        <taxon>Tritrichomonadida</taxon>
        <taxon>Tritrichomonadidae</taxon>
        <taxon>Tritrichomonas</taxon>
    </lineage>
</organism>
<dbReference type="EMBL" id="JAPFFF010000009">
    <property type="protein sequence ID" value="KAK8883288.1"/>
    <property type="molecule type" value="Genomic_DNA"/>
</dbReference>
<keyword evidence="4 5" id="KW-0472">Membrane</keyword>
<feature type="transmembrane region" description="Helical" evidence="5">
    <location>
        <begin position="54"/>
        <end position="71"/>
    </location>
</feature>
<accession>A0ABR2JXE8</accession>
<feature type="transmembrane region" description="Helical" evidence="5">
    <location>
        <begin position="7"/>
        <end position="34"/>
    </location>
</feature>
<feature type="transmembrane region" description="Helical" evidence="5">
    <location>
        <begin position="247"/>
        <end position="265"/>
    </location>
</feature>
<evidence type="ECO:0000256" key="5">
    <source>
        <dbReference type="SAM" id="Phobius"/>
    </source>
</evidence>
<dbReference type="Proteomes" id="UP001470230">
    <property type="component" value="Unassembled WGS sequence"/>
</dbReference>
<keyword evidence="8" id="KW-1185">Reference proteome</keyword>
<evidence type="ECO:0000313" key="7">
    <source>
        <dbReference type="EMBL" id="KAK8883288.1"/>
    </source>
</evidence>
<dbReference type="PROSITE" id="PS50850">
    <property type="entry name" value="MFS"/>
    <property type="match status" value="1"/>
</dbReference>
<comment type="subcellular location">
    <subcellularLocation>
        <location evidence="1">Membrane</location>
        <topology evidence="1">Multi-pass membrane protein</topology>
    </subcellularLocation>
</comment>
<feature type="transmembrane region" description="Helical" evidence="5">
    <location>
        <begin position="78"/>
        <end position="97"/>
    </location>
</feature>
<dbReference type="PANTHER" id="PTHR48021:SF1">
    <property type="entry name" value="GH07001P-RELATED"/>
    <property type="match status" value="1"/>
</dbReference>
<gene>
    <name evidence="7" type="ORF">M9Y10_045939</name>
</gene>
<dbReference type="InterPro" id="IPR050549">
    <property type="entry name" value="MFS_Trehalose_Transporter"/>
</dbReference>
<feature type="transmembrane region" description="Helical" evidence="5">
    <location>
        <begin position="103"/>
        <end position="126"/>
    </location>
</feature>
<dbReference type="InterPro" id="IPR020846">
    <property type="entry name" value="MFS_dom"/>
</dbReference>
<evidence type="ECO:0000256" key="2">
    <source>
        <dbReference type="ARBA" id="ARBA00022692"/>
    </source>
</evidence>
<evidence type="ECO:0000259" key="6">
    <source>
        <dbReference type="PROSITE" id="PS50850"/>
    </source>
</evidence>
<dbReference type="InterPro" id="IPR005828">
    <property type="entry name" value="MFS_sugar_transport-like"/>
</dbReference>
<dbReference type="Pfam" id="PF00083">
    <property type="entry name" value="Sugar_tr"/>
    <property type="match status" value="1"/>
</dbReference>
<feature type="transmembrane region" description="Helical" evidence="5">
    <location>
        <begin position="362"/>
        <end position="386"/>
    </location>
</feature>
<feature type="transmembrane region" description="Helical" evidence="5">
    <location>
        <begin position="204"/>
        <end position="227"/>
    </location>
</feature>
<proteinExistence type="predicted"/>
<sequence>MICSKNFSYVLIILSLPFQFSFHLNFYTIGALNIQTDLDFEKIPKYQLDIANKITTYFAAISAIMWIFISYKIKKRRFPISIMYMISGCVWLIYLAISVDNFWLTLFLRAINGIILGFFQSVHISYIMHFAEEKLRGFHGCLVQVSMFLSLSFLNAMVYAISWRIICIILSIQSFIFGGLIWLVPEFIILPKSLTCEYIHRQPFLKYLLLMISIMVIQCFSGIGFMIDNCSRLLYAIGIDINSTVQSAFMNLIGCISSLICSLIIDVVGVRYMWAFSSFGIVISLAIYDITLKVECPKWLGVLSIFLYFLFFGLGEGPVPWLTCGVMFSESVMIESGGINTFMNRFMDIWFGYLLDALNKAFGEFGSVVFNASFSLVGCILGLFFIPNLKRSFHENSTIF</sequence>
<evidence type="ECO:0000256" key="1">
    <source>
        <dbReference type="ARBA" id="ARBA00004141"/>
    </source>
</evidence>
<dbReference type="InterPro" id="IPR036259">
    <property type="entry name" value="MFS_trans_sf"/>
</dbReference>
<feature type="domain" description="Major facilitator superfamily (MFS) profile" evidence="6">
    <location>
        <begin position="9"/>
        <end position="390"/>
    </location>
</feature>
<reference evidence="7 8" key="1">
    <citation type="submission" date="2024-04" db="EMBL/GenBank/DDBJ databases">
        <title>Tritrichomonas musculus Genome.</title>
        <authorList>
            <person name="Alves-Ferreira E."/>
            <person name="Grigg M."/>
            <person name="Lorenzi H."/>
            <person name="Galac M."/>
        </authorList>
    </citation>
    <scope>NUCLEOTIDE SEQUENCE [LARGE SCALE GENOMIC DNA]</scope>
    <source>
        <strain evidence="7 8">EAF2021</strain>
    </source>
</reference>
<feature type="transmembrane region" description="Helical" evidence="5">
    <location>
        <begin position="163"/>
        <end position="184"/>
    </location>
</feature>
<comment type="caution">
    <text evidence="7">The sequence shown here is derived from an EMBL/GenBank/DDBJ whole genome shotgun (WGS) entry which is preliminary data.</text>
</comment>
<name>A0ABR2JXE8_9EUKA</name>
<dbReference type="PANTHER" id="PTHR48021">
    <property type="match status" value="1"/>
</dbReference>
<dbReference type="SUPFAM" id="SSF103473">
    <property type="entry name" value="MFS general substrate transporter"/>
    <property type="match status" value="1"/>
</dbReference>
<feature type="transmembrane region" description="Helical" evidence="5">
    <location>
        <begin position="297"/>
        <end position="314"/>
    </location>
</feature>
<dbReference type="Gene3D" id="1.20.1250.20">
    <property type="entry name" value="MFS general substrate transporter like domains"/>
    <property type="match status" value="2"/>
</dbReference>
<feature type="transmembrane region" description="Helical" evidence="5">
    <location>
        <begin position="272"/>
        <end position="291"/>
    </location>
</feature>
<evidence type="ECO:0000313" key="8">
    <source>
        <dbReference type="Proteomes" id="UP001470230"/>
    </source>
</evidence>
<protein>
    <submittedName>
        <fullName evidence="7">Glucose import</fullName>
    </submittedName>
</protein>
<evidence type="ECO:0000256" key="3">
    <source>
        <dbReference type="ARBA" id="ARBA00022989"/>
    </source>
</evidence>